<dbReference type="PROSITE" id="PS00195">
    <property type="entry name" value="GLUTAREDOXIN_1"/>
    <property type="match status" value="1"/>
</dbReference>
<feature type="domain" description="Glutaredoxin" evidence="7">
    <location>
        <begin position="4"/>
        <end position="63"/>
    </location>
</feature>
<keyword evidence="4" id="KW-1015">Disulfide bond</keyword>
<evidence type="ECO:0000256" key="2">
    <source>
        <dbReference type="ARBA" id="ARBA00022448"/>
    </source>
</evidence>
<evidence type="ECO:0000256" key="6">
    <source>
        <dbReference type="RuleBase" id="RU364065"/>
    </source>
</evidence>
<reference evidence="8 9" key="1">
    <citation type="submission" date="2018-01" db="EMBL/GenBank/DDBJ databases">
        <title>Novel co-symbiosis in the lucinid bivalve Phacoides pectinatus.</title>
        <authorList>
            <person name="Lim S.J."/>
            <person name="Davis B.G."/>
            <person name="Gill D.E."/>
            <person name="Engel A.S."/>
            <person name="Anderson L.C."/>
            <person name="Campbell B.J."/>
        </authorList>
    </citation>
    <scope>NUCLEOTIDE SEQUENCE [LARGE SCALE GENOMIC DNA]</scope>
    <source>
        <strain evidence="8">N3_P5</strain>
    </source>
</reference>
<accession>A0A657PTB6</accession>
<keyword evidence="6" id="KW-0963">Cytoplasm</keyword>
<keyword evidence="3 6" id="KW-0249">Electron transport</keyword>
<dbReference type="InterPro" id="IPR036249">
    <property type="entry name" value="Thioredoxin-like_sf"/>
</dbReference>
<dbReference type="AlphaFoldDB" id="A0A657PTB6"/>
<dbReference type="SUPFAM" id="SSF52833">
    <property type="entry name" value="Thioredoxin-like"/>
    <property type="match status" value="1"/>
</dbReference>
<dbReference type="InterPro" id="IPR014025">
    <property type="entry name" value="Glutaredoxin_subgr"/>
</dbReference>
<dbReference type="InterPro" id="IPR002109">
    <property type="entry name" value="Glutaredoxin"/>
</dbReference>
<dbReference type="CDD" id="cd03418">
    <property type="entry name" value="GRX_GRXb_1_3_like"/>
    <property type="match status" value="1"/>
</dbReference>
<evidence type="ECO:0000313" key="8">
    <source>
        <dbReference type="EMBL" id="PUE03410.1"/>
    </source>
</evidence>
<dbReference type="Gene3D" id="3.40.30.10">
    <property type="entry name" value="Glutaredoxin"/>
    <property type="match status" value="1"/>
</dbReference>
<evidence type="ECO:0000256" key="5">
    <source>
        <dbReference type="ARBA" id="ARBA00023284"/>
    </source>
</evidence>
<keyword evidence="5 6" id="KW-0676">Redox-active center</keyword>
<name>A0A657PTB6_9GAMM</name>
<sequence>MPKVEVYSTAICPYCVRAKELLGRKGVEYQEKMIEGDRELMREMITRSNRRTVPQIFIDDFHVGGYDDLAELDAFGRLDPLLGIEPRERDTEIT</sequence>
<dbReference type="InterPro" id="IPR051548">
    <property type="entry name" value="Grx-like_ET"/>
</dbReference>
<dbReference type="NCBIfam" id="TIGR02181">
    <property type="entry name" value="GRX_bact"/>
    <property type="match status" value="1"/>
</dbReference>
<evidence type="ECO:0000313" key="9">
    <source>
        <dbReference type="Proteomes" id="UP000250928"/>
    </source>
</evidence>
<proteinExistence type="inferred from homology"/>
<dbReference type="Proteomes" id="UP000250928">
    <property type="component" value="Unassembled WGS sequence"/>
</dbReference>
<dbReference type="PANTHER" id="PTHR34386:SF1">
    <property type="entry name" value="GLUTAREDOXIN-LIKE PROTEIN NRDH"/>
    <property type="match status" value="1"/>
</dbReference>
<dbReference type="PRINTS" id="PR00160">
    <property type="entry name" value="GLUTAREDOXIN"/>
</dbReference>
<comment type="similarity">
    <text evidence="1 6">Belongs to the glutaredoxin family.</text>
</comment>
<dbReference type="GO" id="GO:0015038">
    <property type="term" value="F:glutathione disulfide oxidoreductase activity"/>
    <property type="evidence" value="ECO:0007669"/>
    <property type="project" value="UniProtKB-UniRule"/>
</dbReference>
<dbReference type="GO" id="GO:0009055">
    <property type="term" value="F:electron transfer activity"/>
    <property type="evidence" value="ECO:0007669"/>
    <property type="project" value="TreeGrafter"/>
</dbReference>
<evidence type="ECO:0000256" key="1">
    <source>
        <dbReference type="ARBA" id="ARBA00007787"/>
    </source>
</evidence>
<dbReference type="PROSITE" id="PS51354">
    <property type="entry name" value="GLUTAREDOXIN_2"/>
    <property type="match status" value="1"/>
</dbReference>
<dbReference type="InterPro" id="IPR011900">
    <property type="entry name" value="GRX_bact"/>
</dbReference>
<dbReference type="GO" id="GO:0045454">
    <property type="term" value="P:cell redox homeostasis"/>
    <property type="evidence" value="ECO:0007669"/>
    <property type="project" value="InterPro"/>
</dbReference>
<dbReference type="InterPro" id="IPR011767">
    <property type="entry name" value="GLR_AS"/>
</dbReference>
<dbReference type="EMBL" id="PQCO01000160">
    <property type="protein sequence ID" value="PUE03410.1"/>
    <property type="molecule type" value="Genomic_DNA"/>
</dbReference>
<protein>
    <recommendedName>
        <fullName evidence="6">Glutaredoxin</fullName>
    </recommendedName>
</protein>
<dbReference type="Pfam" id="PF00462">
    <property type="entry name" value="Glutaredoxin"/>
    <property type="match status" value="1"/>
</dbReference>
<comment type="caution">
    <text evidence="8">The sequence shown here is derived from an EMBL/GenBank/DDBJ whole genome shotgun (WGS) entry which is preliminary data.</text>
</comment>
<gene>
    <name evidence="8" type="primary">grxC</name>
    <name evidence="8" type="ORF">C3L24_04630</name>
</gene>
<evidence type="ECO:0000256" key="4">
    <source>
        <dbReference type="ARBA" id="ARBA00023157"/>
    </source>
</evidence>
<organism evidence="8 9">
    <name type="scientific">Candidatus Sedimenticola endophacoides</name>
    <dbReference type="NCBI Taxonomy" id="2548426"/>
    <lineage>
        <taxon>Bacteria</taxon>
        <taxon>Pseudomonadati</taxon>
        <taxon>Pseudomonadota</taxon>
        <taxon>Gammaproteobacteria</taxon>
        <taxon>Chromatiales</taxon>
        <taxon>Sedimenticolaceae</taxon>
        <taxon>Sedimenticola</taxon>
    </lineage>
</organism>
<comment type="function">
    <text evidence="6">Has a glutathione-disulfide oxidoreductase activity in the presence of NADPH and glutathione reductase. Reduces low molecular weight disulfides and proteins.</text>
</comment>
<evidence type="ECO:0000259" key="7">
    <source>
        <dbReference type="Pfam" id="PF00462"/>
    </source>
</evidence>
<evidence type="ECO:0000256" key="3">
    <source>
        <dbReference type="ARBA" id="ARBA00022982"/>
    </source>
</evidence>
<dbReference type="PANTHER" id="PTHR34386">
    <property type="entry name" value="GLUTAREDOXIN"/>
    <property type="match status" value="1"/>
</dbReference>
<keyword evidence="2 6" id="KW-0813">Transport</keyword>